<dbReference type="PANTHER" id="PTHR45846">
    <property type="entry name" value="TRNA-DIHYDROURIDINE(47) SYNTHASE [NAD(P)(+)]-LIKE"/>
    <property type="match status" value="1"/>
</dbReference>
<dbReference type="GO" id="GO:0017150">
    <property type="term" value="F:tRNA dihydrouridine synthase activity"/>
    <property type="evidence" value="ECO:0007669"/>
    <property type="project" value="TreeGrafter"/>
</dbReference>
<keyword evidence="2" id="KW-1185">Reference proteome</keyword>
<accession>A0AAD5U3K4</accession>
<dbReference type="GO" id="GO:0003723">
    <property type="term" value="F:RNA binding"/>
    <property type="evidence" value="ECO:0007669"/>
    <property type="project" value="TreeGrafter"/>
</dbReference>
<comment type="caution">
    <text evidence="1">The sequence shown here is derived from an EMBL/GenBank/DDBJ whole genome shotgun (WGS) entry which is preliminary data.</text>
</comment>
<protein>
    <submittedName>
        <fullName evidence="1">tRNA-dihydrouridine(47) synthase [NAD(P)(+)]-like protein</fullName>
    </submittedName>
</protein>
<evidence type="ECO:0000313" key="1">
    <source>
        <dbReference type="EMBL" id="KAJ3223314.1"/>
    </source>
</evidence>
<sequence>MDSTERFEMIKKYANYGLEHWGSDTLGVNNTRRFLCEFLSHLYRYVPVGLLEVLPQKINERPPPFFGRDDLESLMASPNCSDWIKISEMVLGPGINFLLQRINNFL</sequence>
<dbReference type="PANTHER" id="PTHR45846:SF1">
    <property type="entry name" value="TRNA-DIHYDROURIDINE(47) SYNTHASE [NAD(P)(+)]-LIKE"/>
    <property type="match status" value="1"/>
</dbReference>
<dbReference type="EMBL" id="JADGJW010000135">
    <property type="protein sequence ID" value="KAJ3223314.1"/>
    <property type="molecule type" value="Genomic_DNA"/>
</dbReference>
<evidence type="ECO:0000313" key="2">
    <source>
        <dbReference type="Proteomes" id="UP001211065"/>
    </source>
</evidence>
<organism evidence="1 2">
    <name type="scientific">Clydaea vesicula</name>
    <dbReference type="NCBI Taxonomy" id="447962"/>
    <lineage>
        <taxon>Eukaryota</taxon>
        <taxon>Fungi</taxon>
        <taxon>Fungi incertae sedis</taxon>
        <taxon>Chytridiomycota</taxon>
        <taxon>Chytridiomycota incertae sedis</taxon>
        <taxon>Chytridiomycetes</taxon>
        <taxon>Lobulomycetales</taxon>
        <taxon>Lobulomycetaceae</taxon>
        <taxon>Clydaea</taxon>
    </lineage>
</organism>
<reference evidence="1" key="1">
    <citation type="submission" date="2020-05" db="EMBL/GenBank/DDBJ databases">
        <title>Phylogenomic resolution of chytrid fungi.</title>
        <authorList>
            <person name="Stajich J.E."/>
            <person name="Amses K."/>
            <person name="Simmons R."/>
            <person name="Seto K."/>
            <person name="Myers J."/>
            <person name="Bonds A."/>
            <person name="Quandt C.A."/>
            <person name="Barry K."/>
            <person name="Liu P."/>
            <person name="Grigoriev I."/>
            <person name="Longcore J.E."/>
            <person name="James T.Y."/>
        </authorList>
    </citation>
    <scope>NUCLEOTIDE SEQUENCE</scope>
    <source>
        <strain evidence="1">JEL0476</strain>
    </source>
</reference>
<dbReference type="Proteomes" id="UP001211065">
    <property type="component" value="Unassembled WGS sequence"/>
</dbReference>
<name>A0AAD5U3K4_9FUNG</name>
<dbReference type="AlphaFoldDB" id="A0AAD5U3K4"/>
<gene>
    <name evidence="1" type="primary">DUS3L_1</name>
    <name evidence="1" type="ORF">HK099_001288</name>
</gene>
<proteinExistence type="predicted"/>